<dbReference type="Proteomes" id="UP000717996">
    <property type="component" value="Unassembled WGS sequence"/>
</dbReference>
<protein>
    <recommendedName>
        <fullName evidence="4">Stress response protein NST1</fullName>
    </recommendedName>
    <alternativeName>
        <fullName evidence="3">Stress response protein nst1</fullName>
    </alternativeName>
</protein>
<evidence type="ECO:0000313" key="9">
    <source>
        <dbReference type="Proteomes" id="UP000717996"/>
    </source>
</evidence>
<comment type="subcellular location">
    <subcellularLocation>
        <location evidence="1">Cytoplasm</location>
    </subcellularLocation>
</comment>
<organism evidence="8 9">
    <name type="scientific">Rhizopus oryzae</name>
    <name type="common">Mucormycosis agent</name>
    <name type="synonym">Rhizopus arrhizus var. delemar</name>
    <dbReference type="NCBI Taxonomy" id="64495"/>
    <lineage>
        <taxon>Eukaryota</taxon>
        <taxon>Fungi</taxon>
        <taxon>Fungi incertae sedis</taxon>
        <taxon>Mucoromycota</taxon>
        <taxon>Mucoromycotina</taxon>
        <taxon>Mucoromycetes</taxon>
        <taxon>Mucorales</taxon>
        <taxon>Mucorineae</taxon>
        <taxon>Rhizopodaceae</taxon>
        <taxon>Rhizopus</taxon>
    </lineage>
</organism>
<feature type="region of interest" description="Disordered" evidence="7">
    <location>
        <begin position="75"/>
        <end position="141"/>
    </location>
</feature>
<proteinExistence type="inferred from homology"/>
<sequence length="141" mass="16081">MKDNRNTSVIAQCAAKRAIEAELEVLYDAYYEKLEQYANHQQQTRGTSSSAVAFSLLHSISYILGDNIYRDAFNNTLDEDEDEDIEDNEEEEDEKDIDQLSDEEEGEEDDEEKDNGGFDDENSLTICSSMSAYPKKTNLKN</sequence>
<keyword evidence="6" id="KW-0175">Coiled coil</keyword>
<gene>
    <name evidence="8" type="ORF">G6F51_003971</name>
</gene>
<evidence type="ECO:0000256" key="3">
    <source>
        <dbReference type="ARBA" id="ARBA00015112"/>
    </source>
</evidence>
<evidence type="ECO:0000256" key="5">
    <source>
        <dbReference type="ARBA" id="ARBA00022490"/>
    </source>
</evidence>
<dbReference type="Pfam" id="PF13945">
    <property type="entry name" value="NST1"/>
    <property type="match status" value="1"/>
</dbReference>
<evidence type="ECO:0000313" key="8">
    <source>
        <dbReference type="EMBL" id="KAG1547922.1"/>
    </source>
</evidence>
<keyword evidence="5" id="KW-0963">Cytoplasm</keyword>
<evidence type="ECO:0000256" key="7">
    <source>
        <dbReference type="SAM" id="MobiDB-lite"/>
    </source>
</evidence>
<dbReference type="OrthoDB" id="21629at2759"/>
<evidence type="ECO:0000256" key="2">
    <source>
        <dbReference type="ARBA" id="ARBA00007112"/>
    </source>
</evidence>
<dbReference type="InterPro" id="IPR025279">
    <property type="entry name" value="NST1"/>
</dbReference>
<evidence type="ECO:0000256" key="1">
    <source>
        <dbReference type="ARBA" id="ARBA00004496"/>
    </source>
</evidence>
<accession>A0A9P6YGG6</accession>
<evidence type="ECO:0000256" key="4">
    <source>
        <dbReference type="ARBA" id="ARBA00020733"/>
    </source>
</evidence>
<comment type="similarity">
    <text evidence="2">Belongs to the NST1 family.</text>
</comment>
<name>A0A9P6YGG6_RHIOR</name>
<feature type="compositionally biased region" description="Acidic residues" evidence="7">
    <location>
        <begin position="77"/>
        <end position="122"/>
    </location>
</feature>
<evidence type="ECO:0000256" key="6">
    <source>
        <dbReference type="ARBA" id="ARBA00023054"/>
    </source>
</evidence>
<dbReference type="GO" id="GO:0005737">
    <property type="term" value="C:cytoplasm"/>
    <property type="evidence" value="ECO:0007669"/>
    <property type="project" value="UniProtKB-SubCell"/>
</dbReference>
<reference evidence="8" key="1">
    <citation type="journal article" date="2020" name="Microb. Genom.">
        <title>Genetic diversity of clinical and environmental Mucorales isolates obtained from an investigation of mucormycosis cases among solid organ transplant recipients.</title>
        <authorList>
            <person name="Nguyen M.H."/>
            <person name="Kaul D."/>
            <person name="Muto C."/>
            <person name="Cheng S.J."/>
            <person name="Richter R.A."/>
            <person name="Bruno V.M."/>
            <person name="Liu G."/>
            <person name="Beyhan S."/>
            <person name="Sundermann A.J."/>
            <person name="Mounaud S."/>
            <person name="Pasculle A.W."/>
            <person name="Nierman W.C."/>
            <person name="Driscoll E."/>
            <person name="Cumbie R."/>
            <person name="Clancy C.J."/>
            <person name="Dupont C.L."/>
        </authorList>
    </citation>
    <scope>NUCLEOTIDE SEQUENCE</scope>
    <source>
        <strain evidence="8">GL16</strain>
    </source>
</reference>
<dbReference type="AlphaFoldDB" id="A0A9P6YGG6"/>
<comment type="caution">
    <text evidence="8">The sequence shown here is derived from an EMBL/GenBank/DDBJ whole genome shotgun (WGS) entry which is preliminary data.</text>
</comment>
<dbReference type="EMBL" id="JAANIT010000418">
    <property type="protein sequence ID" value="KAG1547922.1"/>
    <property type="molecule type" value="Genomic_DNA"/>
</dbReference>